<dbReference type="Proteomes" id="UP001221757">
    <property type="component" value="Unassembled WGS sequence"/>
</dbReference>
<evidence type="ECO:0000313" key="3">
    <source>
        <dbReference type="Proteomes" id="UP001221757"/>
    </source>
</evidence>
<sequence>MLNLLLISAATALTALAAFPTQLVYQSPSGLFFENLAVRSCGKLLLTSVLSPTLHTLDPAVSNGTLEEVYTFPNGTSLTGIVEYQPDVYAVIVSSLDLTTRRAVLGTSAKLWRLELTSKAPAATPIAVVDSKLLNGLSAVPGLPDLVLAADSDIGAVYSINMRTGAARIALQDAAMAAGAPTPALGINGLRARDGALYFTNSEKRTFARVALAAGRGGVQQGGAVRVLGTTMPATSMYDDFAMDSEGRAWVATPPGAVTLLFPRANGTWGQELAAGDPAGGDDVFMQPSSGAFGRAERTEKTLYVTTGAGQVLSVNTGGGDV</sequence>
<reference evidence="2" key="1">
    <citation type="submission" date="2023-03" db="EMBL/GenBank/DDBJ databases">
        <title>Massive genome expansion in bonnet fungi (Mycena s.s.) driven by repeated elements and novel gene families across ecological guilds.</title>
        <authorList>
            <consortium name="Lawrence Berkeley National Laboratory"/>
            <person name="Harder C.B."/>
            <person name="Miyauchi S."/>
            <person name="Viragh M."/>
            <person name="Kuo A."/>
            <person name="Thoen E."/>
            <person name="Andreopoulos B."/>
            <person name="Lu D."/>
            <person name="Skrede I."/>
            <person name="Drula E."/>
            <person name="Henrissat B."/>
            <person name="Morin E."/>
            <person name="Kohler A."/>
            <person name="Barry K."/>
            <person name="LaButti K."/>
            <person name="Morin E."/>
            <person name="Salamov A."/>
            <person name="Lipzen A."/>
            <person name="Mereny Z."/>
            <person name="Hegedus B."/>
            <person name="Baldrian P."/>
            <person name="Stursova M."/>
            <person name="Weitz H."/>
            <person name="Taylor A."/>
            <person name="Grigoriev I.V."/>
            <person name="Nagy L.G."/>
            <person name="Martin F."/>
            <person name="Kauserud H."/>
        </authorList>
    </citation>
    <scope>NUCLEOTIDE SEQUENCE</scope>
    <source>
        <strain evidence="2">CBHHK067</strain>
    </source>
</reference>
<evidence type="ECO:0000256" key="1">
    <source>
        <dbReference type="SAM" id="SignalP"/>
    </source>
</evidence>
<dbReference type="AlphaFoldDB" id="A0AAD7G2A9"/>
<organism evidence="2 3">
    <name type="scientific">Mycena rosella</name>
    <name type="common">Pink bonnet</name>
    <name type="synonym">Agaricus rosellus</name>
    <dbReference type="NCBI Taxonomy" id="1033263"/>
    <lineage>
        <taxon>Eukaryota</taxon>
        <taxon>Fungi</taxon>
        <taxon>Dikarya</taxon>
        <taxon>Basidiomycota</taxon>
        <taxon>Agaricomycotina</taxon>
        <taxon>Agaricomycetes</taxon>
        <taxon>Agaricomycetidae</taxon>
        <taxon>Agaricales</taxon>
        <taxon>Marasmiineae</taxon>
        <taxon>Mycenaceae</taxon>
        <taxon>Mycena</taxon>
    </lineage>
</organism>
<gene>
    <name evidence="2" type="ORF">B0H17DRAFT_1095327</name>
</gene>
<accession>A0AAD7G2A9</accession>
<dbReference type="InterPro" id="IPR011042">
    <property type="entry name" value="6-blade_b-propeller_TolB-like"/>
</dbReference>
<dbReference type="PANTHER" id="PTHR42060">
    <property type="entry name" value="NHL REPEAT-CONTAINING PROTEIN-RELATED"/>
    <property type="match status" value="1"/>
</dbReference>
<keyword evidence="1" id="KW-0732">Signal</keyword>
<dbReference type="SUPFAM" id="SSF63829">
    <property type="entry name" value="Calcium-dependent phosphotriesterase"/>
    <property type="match status" value="1"/>
</dbReference>
<dbReference type="Gene3D" id="2.120.10.30">
    <property type="entry name" value="TolB, C-terminal domain"/>
    <property type="match status" value="1"/>
</dbReference>
<feature type="signal peptide" evidence="1">
    <location>
        <begin position="1"/>
        <end position="17"/>
    </location>
</feature>
<comment type="caution">
    <text evidence="2">The sequence shown here is derived from an EMBL/GenBank/DDBJ whole genome shotgun (WGS) entry which is preliminary data.</text>
</comment>
<name>A0AAD7G2A9_MYCRO</name>
<keyword evidence="3" id="KW-1185">Reference proteome</keyword>
<proteinExistence type="predicted"/>
<evidence type="ECO:0000313" key="2">
    <source>
        <dbReference type="EMBL" id="KAJ7660481.1"/>
    </source>
</evidence>
<dbReference type="EMBL" id="JARKIE010000261">
    <property type="protein sequence ID" value="KAJ7660481.1"/>
    <property type="molecule type" value="Genomic_DNA"/>
</dbReference>
<protein>
    <recommendedName>
        <fullName evidence="4">SMP-30/Gluconolactonase/LRE-like region domain-containing protein</fullName>
    </recommendedName>
</protein>
<dbReference type="PANTHER" id="PTHR42060:SF1">
    <property type="entry name" value="NHL REPEAT-CONTAINING PROTEIN"/>
    <property type="match status" value="1"/>
</dbReference>
<evidence type="ECO:0008006" key="4">
    <source>
        <dbReference type="Google" id="ProtNLM"/>
    </source>
</evidence>
<feature type="chain" id="PRO_5042015514" description="SMP-30/Gluconolactonase/LRE-like region domain-containing protein" evidence="1">
    <location>
        <begin position="18"/>
        <end position="322"/>
    </location>
</feature>
<dbReference type="InterPro" id="IPR052998">
    <property type="entry name" value="Hetero-Diels-Alderase-like"/>
</dbReference>